<evidence type="ECO:0000256" key="3">
    <source>
        <dbReference type="ARBA" id="ARBA00004679"/>
    </source>
</evidence>
<feature type="binding site" evidence="10">
    <location>
        <position position="120"/>
    </location>
    <ligand>
        <name>Mg(2+)</name>
        <dbReference type="ChEBI" id="CHEBI:18420"/>
        <note>catalytic</note>
    </ligand>
</feature>
<dbReference type="PANTHER" id="PTHR13697:SF52">
    <property type="entry name" value="ATP-DEPENDENT 6-PHOSPHOFRUCTOKINASE 3"/>
    <property type="match status" value="1"/>
</dbReference>
<feature type="binding site" description="in other chain" evidence="10">
    <location>
        <begin position="143"/>
        <end position="145"/>
    </location>
    <ligand>
        <name>substrate</name>
        <note>ligand shared between dimeric partners</note>
    </ligand>
</feature>
<keyword evidence="7 10" id="KW-0418">Kinase</keyword>
<dbReference type="GO" id="GO:0003872">
    <property type="term" value="F:6-phosphofructokinase activity"/>
    <property type="evidence" value="ECO:0007669"/>
    <property type="project" value="UniProtKB-UniRule"/>
</dbReference>
<dbReference type="NCBIfam" id="NF010674">
    <property type="entry name" value="PRK14071.1"/>
    <property type="match status" value="1"/>
</dbReference>
<evidence type="ECO:0000256" key="6">
    <source>
        <dbReference type="ARBA" id="ARBA00022723"/>
    </source>
</evidence>
<evidence type="ECO:0000256" key="7">
    <source>
        <dbReference type="ARBA" id="ARBA00022777"/>
    </source>
</evidence>
<dbReference type="EMBL" id="FLUO01000001">
    <property type="protein sequence ID" value="SBV97933.1"/>
    <property type="molecule type" value="Genomic_DNA"/>
</dbReference>
<accession>A0A212JEQ1</accession>
<feature type="binding site" evidence="10">
    <location>
        <position position="180"/>
    </location>
    <ligand>
        <name>substrate</name>
        <note>ligand shared between dimeric partners</note>
    </ligand>
</feature>
<feature type="binding site" description="in other chain" evidence="10">
    <location>
        <begin position="187"/>
        <end position="189"/>
    </location>
    <ligand>
        <name>substrate</name>
        <note>ligand shared between dimeric partners</note>
    </ligand>
</feature>
<keyword evidence="9 10" id="KW-0324">Glycolysis</keyword>
<comment type="cofactor">
    <cofactor evidence="1 10">
        <name>Mg(2+)</name>
        <dbReference type="ChEBI" id="CHEBI:18420"/>
    </cofactor>
</comment>
<dbReference type="PIRSF" id="PIRSF000532">
    <property type="entry name" value="ATP_PFK_prok"/>
    <property type="match status" value="1"/>
</dbReference>
<evidence type="ECO:0000259" key="11">
    <source>
        <dbReference type="Pfam" id="PF00365"/>
    </source>
</evidence>
<dbReference type="GO" id="GO:0016208">
    <property type="term" value="F:AMP binding"/>
    <property type="evidence" value="ECO:0007669"/>
    <property type="project" value="TreeGrafter"/>
</dbReference>
<evidence type="ECO:0000256" key="8">
    <source>
        <dbReference type="ARBA" id="ARBA00022842"/>
    </source>
</evidence>
<feature type="binding site" evidence="10">
    <location>
        <begin position="82"/>
        <end position="83"/>
    </location>
    <ligand>
        <name>ATP</name>
        <dbReference type="ChEBI" id="CHEBI:30616"/>
    </ligand>
</feature>
<dbReference type="InterPro" id="IPR000023">
    <property type="entry name" value="Phosphofructokinase_dom"/>
</dbReference>
<dbReference type="InterPro" id="IPR035966">
    <property type="entry name" value="PKF_sf"/>
</dbReference>
<feature type="site" description="Important for substrate specificity; cannot use PPi as phosphoryl donor" evidence="10">
    <location>
        <position position="121"/>
    </location>
</feature>
<dbReference type="PANTHER" id="PTHR13697">
    <property type="entry name" value="PHOSPHOFRUCTOKINASE"/>
    <property type="match status" value="1"/>
</dbReference>
<dbReference type="InterPro" id="IPR012829">
    <property type="entry name" value="Phosphofructokinase_III"/>
</dbReference>
<dbReference type="GO" id="GO:0061621">
    <property type="term" value="P:canonical glycolysis"/>
    <property type="evidence" value="ECO:0007669"/>
    <property type="project" value="TreeGrafter"/>
</dbReference>
<dbReference type="Pfam" id="PF00365">
    <property type="entry name" value="PFK"/>
    <property type="match status" value="1"/>
</dbReference>
<keyword evidence="10" id="KW-0067">ATP-binding</keyword>
<dbReference type="EC" id="2.7.1.11" evidence="10"/>
<gene>
    <name evidence="10 12" type="primary">pfkA</name>
    <name evidence="12" type="ORF">KL86APRO_10948</name>
</gene>
<reference evidence="12" key="1">
    <citation type="submission" date="2016-04" db="EMBL/GenBank/DDBJ databases">
        <authorList>
            <person name="Evans L.H."/>
            <person name="Alamgir A."/>
            <person name="Owens N."/>
            <person name="Weber N.D."/>
            <person name="Virtaneva K."/>
            <person name="Barbian K."/>
            <person name="Babar A."/>
            <person name="Rosenke K."/>
        </authorList>
    </citation>
    <scope>NUCLEOTIDE SEQUENCE</scope>
    <source>
        <strain evidence="12">86</strain>
    </source>
</reference>
<evidence type="ECO:0000313" key="12">
    <source>
        <dbReference type="EMBL" id="SBV97933.1"/>
    </source>
</evidence>
<proteinExistence type="inferred from homology"/>
<evidence type="ECO:0000256" key="1">
    <source>
        <dbReference type="ARBA" id="ARBA00001946"/>
    </source>
</evidence>
<sequence>MPKSVVKRIGVLTSGGDCAGLNAVIRAVVSRAVRAYGMEVLGISDGSLGLMMRPLQYVKLDLSVFSGTVLRMGGTMLGTTNKGDPFAFPMPDGTLKDRSQDFIDGVRELGLDCLIVIGGDGSLGILKRLCRQGNIPMIGIPKTIDNDVPFTESAVGFNSAIRVCVDALDHLQPTAASHHRVMICEMMGRDAGHIALHSGIAGGADVILIPEISYSLDAVVAKLKAVHEEGRRHGLVVVAEGVKMEDGNSATMRMADGQQRYGGIGLYLSEAISERMETETRVTVLGHVQRGGTPSAIDRVLASAFGVHAVDLAARGRFGRMVAWRDRGVMDVSIDDIVAVGARQLDPRDPLVHTARGLGTYVGDL</sequence>
<feature type="binding site" evidence="10">
    <location>
        <begin position="119"/>
        <end position="122"/>
    </location>
    <ligand>
        <name>ATP</name>
        <dbReference type="ChEBI" id="CHEBI:30616"/>
    </ligand>
</feature>
<dbReference type="HAMAP" id="MF_01976">
    <property type="entry name" value="Phosphofructokinase_III"/>
    <property type="match status" value="1"/>
</dbReference>
<dbReference type="InterPro" id="IPR022953">
    <property type="entry name" value="ATP_PFK"/>
</dbReference>
<dbReference type="FunFam" id="3.40.50.460:FF:000002">
    <property type="entry name" value="ATP-dependent 6-phosphofructokinase"/>
    <property type="match status" value="1"/>
</dbReference>
<comment type="subunit">
    <text evidence="10">Homodimer or homotetramer.</text>
</comment>
<dbReference type="Gene3D" id="3.40.50.450">
    <property type="match status" value="1"/>
</dbReference>
<dbReference type="GO" id="GO:0030388">
    <property type="term" value="P:fructose 1,6-bisphosphate metabolic process"/>
    <property type="evidence" value="ECO:0007669"/>
    <property type="project" value="TreeGrafter"/>
</dbReference>
<dbReference type="GO" id="GO:0005524">
    <property type="term" value="F:ATP binding"/>
    <property type="evidence" value="ECO:0007669"/>
    <property type="project" value="UniProtKB-KW"/>
</dbReference>
<keyword evidence="4 10" id="KW-0963">Cytoplasm</keyword>
<keyword evidence="6 10" id="KW-0479">Metal-binding</keyword>
<comment type="caution">
    <text evidence="10">Lacks conserved residue(s) required for the propagation of feature annotation.</text>
</comment>
<evidence type="ECO:0000256" key="5">
    <source>
        <dbReference type="ARBA" id="ARBA00022679"/>
    </source>
</evidence>
<feature type="binding site" evidence="10">
    <location>
        <position position="281"/>
    </location>
    <ligand>
        <name>substrate</name>
        <note>ligand shared between dimeric partners</note>
    </ligand>
</feature>
<dbReference type="GO" id="GO:0005945">
    <property type="term" value="C:6-phosphofructokinase complex"/>
    <property type="evidence" value="ECO:0007669"/>
    <property type="project" value="TreeGrafter"/>
</dbReference>
<evidence type="ECO:0000256" key="9">
    <source>
        <dbReference type="ARBA" id="ARBA00023152"/>
    </source>
</evidence>
<dbReference type="GO" id="GO:0042802">
    <property type="term" value="F:identical protein binding"/>
    <property type="evidence" value="ECO:0007669"/>
    <property type="project" value="TreeGrafter"/>
</dbReference>
<dbReference type="GO" id="GO:0048029">
    <property type="term" value="F:monosaccharide binding"/>
    <property type="evidence" value="ECO:0007669"/>
    <property type="project" value="TreeGrafter"/>
</dbReference>
<dbReference type="NCBIfam" id="NF002872">
    <property type="entry name" value="PRK03202.1"/>
    <property type="match status" value="1"/>
</dbReference>
<dbReference type="UniPathway" id="UPA00109">
    <property type="reaction ID" value="UER00182"/>
</dbReference>
<comment type="catalytic activity">
    <reaction evidence="10">
        <text>beta-D-fructose 6-phosphate + ATP = beta-D-fructose 1,6-bisphosphate + ADP + H(+)</text>
        <dbReference type="Rhea" id="RHEA:16109"/>
        <dbReference type="ChEBI" id="CHEBI:15378"/>
        <dbReference type="ChEBI" id="CHEBI:30616"/>
        <dbReference type="ChEBI" id="CHEBI:32966"/>
        <dbReference type="ChEBI" id="CHEBI:57634"/>
        <dbReference type="ChEBI" id="CHEBI:456216"/>
        <dbReference type="EC" id="2.7.1.11"/>
    </reaction>
</comment>
<evidence type="ECO:0000256" key="2">
    <source>
        <dbReference type="ARBA" id="ARBA00004496"/>
    </source>
</evidence>
<evidence type="ECO:0000256" key="10">
    <source>
        <dbReference type="HAMAP-Rule" id="MF_01976"/>
    </source>
</evidence>
<feature type="binding site" evidence="10">
    <location>
        <position position="16"/>
    </location>
    <ligand>
        <name>ATP</name>
        <dbReference type="ChEBI" id="CHEBI:30616"/>
    </ligand>
</feature>
<dbReference type="InterPro" id="IPR015912">
    <property type="entry name" value="Phosphofructokinase_CS"/>
</dbReference>
<keyword evidence="5 10" id="KW-0808">Transferase</keyword>
<dbReference type="GO" id="GO:0070095">
    <property type="term" value="F:fructose-6-phosphate binding"/>
    <property type="evidence" value="ECO:0007669"/>
    <property type="project" value="TreeGrafter"/>
</dbReference>
<comment type="subcellular location">
    <subcellularLocation>
        <location evidence="2 10">Cytoplasm</location>
    </subcellularLocation>
</comment>
<feature type="binding site" description="in other chain" evidence="10">
    <location>
        <position position="240"/>
    </location>
    <ligand>
        <name>substrate</name>
        <note>ligand shared between dimeric partners</note>
    </ligand>
</feature>
<protein>
    <recommendedName>
        <fullName evidence="10">ATP-dependent 6-phosphofructokinase</fullName>
        <shortName evidence="10">ATP-PFK</shortName>
        <shortName evidence="10">Phosphofructokinase</shortName>
        <ecNumber evidence="10">2.7.1.11</ecNumber>
    </recommendedName>
    <alternativeName>
        <fullName evidence="10">Phosphohexokinase</fullName>
    </alternativeName>
</protein>
<dbReference type="PROSITE" id="PS00433">
    <property type="entry name" value="PHOSPHOFRUCTOKINASE"/>
    <property type="match status" value="1"/>
</dbReference>
<dbReference type="PRINTS" id="PR00476">
    <property type="entry name" value="PHFRCTKINASE"/>
</dbReference>
<dbReference type="Gene3D" id="3.40.50.460">
    <property type="entry name" value="Phosphofructokinase domain"/>
    <property type="match status" value="1"/>
</dbReference>
<dbReference type="GO" id="GO:0006002">
    <property type="term" value="P:fructose 6-phosphate metabolic process"/>
    <property type="evidence" value="ECO:0007669"/>
    <property type="project" value="InterPro"/>
</dbReference>
<feature type="binding site" description="in other chain" evidence="10">
    <location>
        <begin position="287"/>
        <end position="290"/>
    </location>
    <ligand>
        <name>substrate</name>
        <note>ligand shared between dimeric partners</note>
    </ligand>
</feature>
<keyword evidence="8 10" id="KW-0460">Magnesium</keyword>
<evidence type="ECO:0000256" key="4">
    <source>
        <dbReference type="ARBA" id="ARBA00022490"/>
    </source>
</evidence>
<feature type="domain" description="Phosphofructokinase" evidence="11">
    <location>
        <begin position="8"/>
        <end position="312"/>
    </location>
</feature>
<comment type="similarity">
    <text evidence="10">Belongs to the phosphofructokinase type A (PFKA) family. Mixed-substrate PFK group III subfamily.</text>
</comment>
<dbReference type="GO" id="GO:0047334">
    <property type="term" value="F:diphosphate-fructose-6-phosphate 1-phosphotransferase activity"/>
    <property type="evidence" value="ECO:0007669"/>
    <property type="project" value="InterPro"/>
</dbReference>
<comment type="function">
    <text evidence="10">Catalyzes the phosphorylation of D-fructose 6-phosphate to fructose 1,6-bisphosphate by ATP, the first committing step of glycolysis.</text>
</comment>
<dbReference type="AlphaFoldDB" id="A0A212JEQ1"/>
<name>A0A212JEQ1_9PROT</name>
<keyword evidence="10" id="KW-0547">Nucleotide-binding</keyword>
<dbReference type="InterPro" id="IPR012003">
    <property type="entry name" value="ATP_PFK_prok-type"/>
</dbReference>
<feature type="active site" description="Proton acceptor" evidence="10">
    <location>
        <position position="145"/>
    </location>
</feature>
<dbReference type="GO" id="GO:0046872">
    <property type="term" value="F:metal ion binding"/>
    <property type="evidence" value="ECO:0007669"/>
    <property type="project" value="UniProtKB-KW"/>
</dbReference>
<organism evidence="12">
    <name type="scientific">uncultured Alphaproteobacteria bacterium</name>
    <dbReference type="NCBI Taxonomy" id="91750"/>
    <lineage>
        <taxon>Bacteria</taxon>
        <taxon>Pseudomonadati</taxon>
        <taxon>Pseudomonadota</taxon>
        <taxon>Alphaproteobacteria</taxon>
        <taxon>environmental samples</taxon>
    </lineage>
</organism>
<comment type="pathway">
    <text evidence="3 10">Carbohydrate degradation; glycolysis; D-glyceraldehyde 3-phosphate and glycerone phosphate from D-glucose: step 3/4.</text>
</comment>
<dbReference type="SUPFAM" id="SSF53784">
    <property type="entry name" value="Phosphofructokinase"/>
    <property type="match status" value="1"/>
</dbReference>